<sequence>MNFKEIIHILQLGQKTIATMESCTGGGVVNAITNCEGASEILKFSAVTYSNEYKVKMGVPKDVIDKYTVYSMETAIEMSKAISAFADSNYGIGITGKLNRSDPNNPCGDDNTVYICIYDRDNNKFYKEKMTVNKESRALNKEHIIDKIITMLLDIIK</sequence>
<dbReference type="AlphaFoldDB" id="A0A9D1DUJ9"/>
<reference evidence="2" key="2">
    <citation type="journal article" date="2021" name="PeerJ">
        <title>Extensive microbial diversity within the chicken gut microbiome revealed by metagenomics and culture.</title>
        <authorList>
            <person name="Gilroy R."/>
            <person name="Ravi A."/>
            <person name="Getino M."/>
            <person name="Pursley I."/>
            <person name="Horton D.L."/>
            <person name="Alikhan N.F."/>
            <person name="Baker D."/>
            <person name="Gharbi K."/>
            <person name="Hall N."/>
            <person name="Watson M."/>
            <person name="Adriaenssens E.M."/>
            <person name="Foster-Nyarko E."/>
            <person name="Jarju S."/>
            <person name="Secka A."/>
            <person name="Antonio M."/>
            <person name="Oren A."/>
            <person name="Chaudhuri R.R."/>
            <person name="La Ragione R."/>
            <person name="Hildebrand F."/>
            <person name="Pallen M.J."/>
        </authorList>
    </citation>
    <scope>NUCLEOTIDE SEQUENCE</scope>
    <source>
        <strain evidence="2">CHK184-20233</strain>
    </source>
</reference>
<accession>A0A9D1DUJ9</accession>
<organism evidence="2 3">
    <name type="scientific">Candidatus Onthousia excrementipullorum</name>
    <dbReference type="NCBI Taxonomy" id="2840884"/>
    <lineage>
        <taxon>Bacteria</taxon>
        <taxon>Bacillati</taxon>
        <taxon>Bacillota</taxon>
        <taxon>Bacilli</taxon>
        <taxon>Candidatus Onthousia</taxon>
    </lineage>
</organism>
<feature type="domain" description="CinA C-terminal" evidence="1">
    <location>
        <begin position="5"/>
        <end position="154"/>
    </location>
</feature>
<evidence type="ECO:0000259" key="1">
    <source>
        <dbReference type="Pfam" id="PF02464"/>
    </source>
</evidence>
<dbReference type="InterPro" id="IPR008136">
    <property type="entry name" value="CinA_C"/>
</dbReference>
<dbReference type="EMBL" id="DVHC01000043">
    <property type="protein sequence ID" value="HIR59233.1"/>
    <property type="molecule type" value="Genomic_DNA"/>
</dbReference>
<dbReference type="NCBIfam" id="TIGR00199">
    <property type="entry name" value="PncC_domain"/>
    <property type="match status" value="1"/>
</dbReference>
<evidence type="ECO:0000313" key="3">
    <source>
        <dbReference type="Proteomes" id="UP000824232"/>
    </source>
</evidence>
<protein>
    <submittedName>
        <fullName evidence="2">CinA family protein</fullName>
    </submittedName>
</protein>
<name>A0A9D1DUJ9_9FIRM</name>
<dbReference type="SUPFAM" id="SSF142433">
    <property type="entry name" value="CinA-like"/>
    <property type="match status" value="1"/>
</dbReference>
<dbReference type="Gene3D" id="3.90.950.20">
    <property type="entry name" value="CinA-like"/>
    <property type="match status" value="1"/>
</dbReference>
<comment type="caution">
    <text evidence="2">The sequence shown here is derived from an EMBL/GenBank/DDBJ whole genome shotgun (WGS) entry which is preliminary data.</text>
</comment>
<reference evidence="2" key="1">
    <citation type="submission" date="2020-10" db="EMBL/GenBank/DDBJ databases">
        <authorList>
            <person name="Gilroy R."/>
        </authorList>
    </citation>
    <scope>NUCLEOTIDE SEQUENCE</scope>
    <source>
        <strain evidence="2">CHK184-20233</strain>
    </source>
</reference>
<dbReference type="Pfam" id="PF02464">
    <property type="entry name" value="CinA"/>
    <property type="match status" value="1"/>
</dbReference>
<gene>
    <name evidence="2" type="ORF">IAB38_04205</name>
</gene>
<evidence type="ECO:0000313" key="2">
    <source>
        <dbReference type="EMBL" id="HIR59233.1"/>
    </source>
</evidence>
<dbReference type="Proteomes" id="UP000824232">
    <property type="component" value="Unassembled WGS sequence"/>
</dbReference>
<proteinExistence type="predicted"/>
<dbReference type="InterPro" id="IPR036653">
    <property type="entry name" value="CinA-like_C"/>
</dbReference>